<sequence>MNSKPPVSQAKGKLQNQYFLLQPQDTPSTYLLTCSPDRSAPPPAFLSQSHYHKHRTAASCPPAEDFIAAERNASWKINNVVKELTAESAREILDQTLKKCQKDVPSPAHDEDSIDELGYLHRKQREFGIGGFII</sequence>
<dbReference type="Proteomes" id="UP001187192">
    <property type="component" value="Unassembled WGS sequence"/>
</dbReference>
<accession>A0AA87Z8Y4</accession>
<proteinExistence type="predicted"/>
<gene>
    <name evidence="1" type="ORF">TIFTF001_002740</name>
</gene>
<keyword evidence="2" id="KW-1185">Reference proteome</keyword>
<name>A0AA87Z8Y4_FICCA</name>
<dbReference type="Gramene" id="FCD_00006313-RA">
    <property type="protein sequence ID" value="FCD_00006313-RA:cds"/>
    <property type="gene ID" value="FCD_00006313"/>
</dbReference>
<protein>
    <submittedName>
        <fullName evidence="1">Uncharacterized protein</fullName>
    </submittedName>
</protein>
<evidence type="ECO:0000313" key="2">
    <source>
        <dbReference type="Proteomes" id="UP001187192"/>
    </source>
</evidence>
<organism evidence="1 2">
    <name type="scientific">Ficus carica</name>
    <name type="common">Common fig</name>
    <dbReference type="NCBI Taxonomy" id="3494"/>
    <lineage>
        <taxon>Eukaryota</taxon>
        <taxon>Viridiplantae</taxon>
        <taxon>Streptophyta</taxon>
        <taxon>Embryophyta</taxon>
        <taxon>Tracheophyta</taxon>
        <taxon>Spermatophyta</taxon>
        <taxon>Magnoliopsida</taxon>
        <taxon>eudicotyledons</taxon>
        <taxon>Gunneridae</taxon>
        <taxon>Pentapetalae</taxon>
        <taxon>rosids</taxon>
        <taxon>fabids</taxon>
        <taxon>Rosales</taxon>
        <taxon>Moraceae</taxon>
        <taxon>Ficeae</taxon>
        <taxon>Ficus</taxon>
    </lineage>
</organism>
<dbReference type="EMBL" id="BTGU01000002">
    <property type="protein sequence ID" value="GMN30212.1"/>
    <property type="molecule type" value="Genomic_DNA"/>
</dbReference>
<dbReference type="AlphaFoldDB" id="A0AA87Z8Y4"/>
<reference evidence="1" key="1">
    <citation type="submission" date="2023-07" db="EMBL/GenBank/DDBJ databases">
        <title>draft genome sequence of fig (Ficus carica).</title>
        <authorList>
            <person name="Takahashi T."/>
            <person name="Nishimura K."/>
        </authorList>
    </citation>
    <scope>NUCLEOTIDE SEQUENCE</scope>
</reference>
<comment type="caution">
    <text evidence="1">The sequence shown here is derived from an EMBL/GenBank/DDBJ whole genome shotgun (WGS) entry which is preliminary data.</text>
</comment>
<evidence type="ECO:0000313" key="1">
    <source>
        <dbReference type="EMBL" id="GMN30212.1"/>
    </source>
</evidence>